<proteinExistence type="predicted"/>
<evidence type="ECO:0000313" key="3">
    <source>
        <dbReference type="EMBL" id="NMM44908.1"/>
    </source>
</evidence>
<dbReference type="Proteomes" id="UP000539372">
    <property type="component" value="Unassembled WGS sequence"/>
</dbReference>
<dbReference type="RefSeq" id="WP_169625294.1">
    <property type="nucleotide sequence ID" value="NZ_JABBNT010000003.1"/>
</dbReference>
<protein>
    <submittedName>
        <fullName evidence="3">J domain-containing protein</fullName>
    </submittedName>
</protein>
<reference evidence="3 4" key="1">
    <citation type="submission" date="2020-04" db="EMBL/GenBank/DDBJ databases">
        <title>Rhodospirillaceae bacterium KN72 isolated from deep sea.</title>
        <authorList>
            <person name="Zhang D.-C."/>
        </authorList>
    </citation>
    <scope>NUCLEOTIDE SEQUENCE [LARGE SCALE GENOMIC DNA]</scope>
    <source>
        <strain evidence="3 4">KN72</strain>
    </source>
</reference>
<comment type="caution">
    <text evidence="3">The sequence shown here is derived from an EMBL/GenBank/DDBJ whole genome shotgun (WGS) entry which is preliminary data.</text>
</comment>
<dbReference type="InterPro" id="IPR001623">
    <property type="entry name" value="DnaJ_domain"/>
</dbReference>
<evidence type="ECO:0000256" key="1">
    <source>
        <dbReference type="SAM" id="MobiDB-lite"/>
    </source>
</evidence>
<dbReference type="Gene3D" id="1.10.287.110">
    <property type="entry name" value="DnaJ domain"/>
    <property type="match status" value="1"/>
</dbReference>
<dbReference type="AlphaFoldDB" id="A0A7Y0E0B7"/>
<organism evidence="3 4">
    <name type="scientific">Pacificispira spongiicola</name>
    <dbReference type="NCBI Taxonomy" id="2729598"/>
    <lineage>
        <taxon>Bacteria</taxon>
        <taxon>Pseudomonadati</taxon>
        <taxon>Pseudomonadota</taxon>
        <taxon>Alphaproteobacteria</taxon>
        <taxon>Rhodospirillales</taxon>
        <taxon>Rhodospirillaceae</taxon>
        <taxon>Pacificispira</taxon>
    </lineage>
</organism>
<dbReference type="SMART" id="SM00271">
    <property type="entry name" value="DnaJ"/>
    <property type="match status" value="1"/>
</dbReference>
<dbReference type="SUPFAM" id="SSF46565">
    <property type="entry name" value="Chaperone J-domain"/>
    <property type="match status" value="1"/>
</dbReference>
<name>A0A7Y0E0B7_9PROT</name>
<evidence type="ECO:0000313" key="4">
    <source>
        <dbReference type="Proteomes" id="UP000539372"/>
    </source>
</evidence>
<dbReference type="CDD" id="cd06257">
    <property type="entry name" value="DnaJ"/>
    <property type="match status" value="1"/>
</dbReference>
<dbReference type="EMBL" id="JABBNT010000003">
    <property type="protein sequence ID" value="NMM44908.1"/>
    <property type="molecule type" value="Genomic_DNA"/>
</dbReference>
<sequence>MHARFSKGPRNKDPRDRSQRARLCDHPDCLEDGPHPAPKSRDRLRDYFWFCKTHAREYNAAWDYCRGMGQAEIDRIIRQDVTWGRPTWPLGLQKAAAGGARSSSGRGEFSFDDGTTIFDDLSGGPGRADGAEPDMPDGAMGGEIWAFRVLGLSPPLTLTGLKARYKDLAKRLHPDLNGGDKEAEERLKRINLAYATLRANLTASVSRS</sequence>
<keyword evidence="4" id="KW-1185">Reference proteome</keyword>
<dbReference type="Pfam" id="PF00226">
    <property type="entry name" value="DnaJ"/>
    <property type="match status" value="1"/>
</dbReference>
<evidence type="ECO:0000259" key="2">
    <source>
        <dbReference type="PROSITE" id="PS50076"/>
    </source>
</evidence>
<dbReference type="PRINTS" id="PR00625">
    <property type="entry name" value="JDOMAIN"/>
</dbReference>
<feature type="domain" description="J" evidence="2">
    <location>
        <begin position="145"/>
        <end position="208"/>
    </location>
</feature>
<gene>
    <name evidence="3" type="ORF">HH303_10500</name>
</gene>
<dbReference type="InterPro" id="IPR036869">
    <property type="entry name" value="J_dom_sf"/>
</dbReference>
<feature type="region of interest" description="Disordered" evidence="1">
    <location>
        <begin position="1"/>
        <end position="38"/>
    </location>
</feature>
<dbReference type="PROSITE" id="PS50076">
    <property type="entry name" value="DNAJ_2"/>
    <property type="match status" value="1"/>
</dbReference>
<feature type="compositionally biased region" description="Basic and acidic residues" evidence="1">
    <location>
        <begin position="10"/>
        <end position="38"/>
    </location>
</feature>
<accession>A0A7Y0E0B7</accession>